<proteinExistence type="predicted"/>
<evidence type="ECO:0000313" key="2">
    <source>
        <dbReference type="Proteomes" id="UP000814128"/>
    </source>
</evidence>
<keyword evidence="2" id="KW-1185">Reference proteome</keyword>
<comment type="caution">
    <text evidence="1">The sequence shown here is derived from an EMBL/GenBank/DDBJ whole genome shotgun (WGS) entry which is preliminary data.</text>
</comment>
<protein>
    <submittedName>
        <fullName evidence="1">Male sterility protein-domain-containing protein</fullName>
    </submittedName>
</protein>
<evidence type="ECO:0000313" key="1">
    <source>
        <dbReference type="EMBL" id="KAI0027954.1"/>
    </source>
</evidence>
<dbReference type="Proteomes" id="UP000814128">
    <property type="component" value="Unassembled WGS sequence"/>
</dbReference>
<gene>
    <name evidence="1" type="ORF">K488DRAFT_74154</name>
</gene>
<reference evidence="1" key="2">
    <citation type="journal article" date="2022" name="New Phytol.">
        <title>Evolutionary transition to the ectomycorrhizal habit in the genomes of a hyperdiverse lineage of mushroom-forming fungi.</title>
        <authorList>
            <person name="Looney B."/>
            <person name="Miyauchi S."/>
            <person name="Morin E."/>
            <person name="Drula E."/>
            <person name="Courty P.E."/>
            <person name="Kohler A."/>
            <person name="Kuo A."/>
            <person name="LaButti K."/>
            <person name="Pangilinan J."/>
            <person name="Lipzen A."/>
            <person name="Riley R."/>
            <person name="Andreopoulos W."/>
            <person name="He G."/>
            <person name="Johnson J."/>
            <person name="Nolan M."/>
            <person name="Tritt A."/>
            <person name="Barry K.W."/>
            <person name="Grigoriev I.V."/>
            <person name="Nagy L.G."/>
            <person name="Hibbett D."/>
            <person name="Henrissat B."/>
            <person name="Matheny P.B."/>
            <person name="Labbe J."/>
            <person name="Martin F.M."/>
        </authorList>
    </citation>
    <scope>NUCLEOTIDE SEQUENCE</scope>
    <source>
        <strain evidence="1">EC-137</strain>
    </source>
</reference>
<sequence length="421" mass="46164">MATTSDTEGRMRVMREAVGRHTRDFPLHAPDESVKLPEKDVVLATGTTGVVGARILHELMHDDSVARIYAVNRRHKGQMDTLLERQKIAFAKQDLPSDYLQSEKVILVEANMDEDGLGLSPALLGEVRESVTHIVHNAWRVDFGLPLASFEPNIRSVRCIVDLALSSHLPTPARILFVSSIAAVWLANTSPHASVPEEPAPPDFALINGYGQSKWVAEMILQQSPLQSTIVRIGQVCGAIGSNGSAYWNTVEWFPRVVKSSVTLGCFPSGNARISWIPVDAVARFLVRARSTSSGFLHLVHPRPASWAVLARTISVALGLHLVPYIEWRAKLEGATRGSKANTNRGRLPVAKILPLLPPMLSSRDLGAGEAMDLPNLDMTAASRLLALDENLLGLEQVDERDVQAWVQAWKESGFLYPPKL</sequence>
<dbReference type="EMBL" id="MU273814">
    <property type="protein sequence ID" value="KAI0027954.1"/>
    <property type="molecule type" value="Genomic_DNA"/>
</dbReference>
<accession>A0ACB8Q817</accession>
<organism evidence="1 2">
    <name type="scientific">Vararia minispora EC-137</name>
    <dbReference type="NCBI Taxonomy" id="1314806"/>
    <lineage>
        <taxon>Eukaryota</taxon>
        <taxon>Fungi</taxon>
        <taxon>Dikarya</taxon>
        <taxon>Basidiomycota</taxon>
        <taxon>Agaricomycotina</taxon>
        <taxon>Agaricomycetes</taxon>
        <taxon>Russulales</taxon>
        <taxon>Lachnocladiaceae</taxon>
        <taxon>Vararia</taxon>
    </lineage>
</organism>
<name>A0ACB8Q817_9AGAM</name>
<reference evidence="1" key="1">
    <citation type="submission" date="2021-02" db="EMBL/GenBank/DDBJ databases">
        <authorList>
            <consortium name="DOE Joint Genome Institute"/>
            <person name="Ahrendt S."/>
            <person name="Looney B.P."/>
            <person name="Miyauchi S."/>
            <person name="Morin E."/>
            <person name="Drula E."/>
            <person name="Courty P.E."/>
            <person name="Chicoki N."/>
            <person name="Fauchery L."/>
            <person name="Kohler A."/>
            <person name="Kuo A."/>
            <person name="Labutti K."/>
            <person name="Pangilinan J."/>
            <person name="Lipzen A."/>
            <person name="Riley R."/>
            <person name="Andreopoulos W."/>
            <person name="He G."/>
            <person name="Johnson J."/>
            <person name="Barry K.W."/>
            <person name="Grigoriev I.V."/>
            <person name="Nagy L."/>
            <person name="Hibbett D."/>
            <person name="Henrissat B."/>
            <person name="Matheny P.B."/>
            <person name="Labbe J."/>
            <person name="Martin F."/>
        </authorList>
    </citation>
    <scope>NUCLEOTIDE SEQUENCE</scope>
    <source>
        <strain evidence="1">EC-137</strain>
    </source>
</reference>